<keyword evidence="8" id="KW-1185">Reference proteome</keyword>
<proteinExistence type="predicted"/>
<reference evidence="7 8" key="1">
    <citation type="submission" date="2017-02" db="EMBL/GenBank/DDBJ databases">
        <title>The new phylogeny of genus Mycobacterium.</title>
        <authorList>
            <person name="Tortoli E."/>
            <person name="Trovato A."/>
            <person name="Cirillo D.M."/>
        </authorList>
    </citation>
    <scope>NUCLEOTIDE SEQUENCE [LARGE SCALE GENOMIC DNA]</scope>
    <source>
        <strain evidence="7 8">DSM 45578</strain>
    </source>
</reference>
<evidence type="ECO:0000313" key="7">
    <source>
        <dbReference type="EMBL" id="ORA05985.1"/>
    </source>
</evidence>
<keyword evidence="2 4" id="KW-0238">DNA-binding</keyword>
<evidence type="ECO:0000256" key="3">
    <source>
        <dbReference type="ARBA" id="ARBA00023163"/>
    </source>
</evidence>
<dbReference type="InterPro" id="IPR009057">
    <property type="entry name" value="Homeodomain-like_sf"/>
</dbReference>
<dbReference type="Proteomes" id="UP000192366">
    <property type="component" value="Unassembled WGS sequence"/>
</dbReference>
<feature type="domain" description="HTH tetR-type" evidence="6">
    <location>
        <begin position="9"/>
        <end position="69"/>
    </location>
</feature>
<dbReference type="PANTHER" id="PTHR30055">
    <property type="entry name" value="HTH-TYPE TRANSCRIPTIONAL REGULATOR RUTR"/>
    <property type="match status" value="1"/>
</dbReference>
<evidence type="ECO:0000256" key="2">
    <source>
        <dbReference type="ARBA" id="ARBA00023125"/>
    </source>
</evidence>
<dbReference type="Pfam" id="PF17925">
    <property type="entry name" value="TetR_C_20"/>
    <property type="match status" value="1"/>
</dbReference>
<dbReference type="PROSITE" id="PS50977">
    <property type="entry name" value="HTH_TETR_2"/>
    <property type="match status" value="1"/>
</dbReference>
<sequence length="217" mass="24237">MMAAHVPSVDSGDRLLDVVAEMLEQDGYDAVQLRAVARRAQVSLATIYKRFGTRDEMIFAALQHWMQHNRYADLGGDSPKSDASLHESLMQLLRPIFEPWERHPRMLTAYFRARSSAQGQQLFRFGLELVAPAGLELLADVDDEFVASLDAIITTVIYGLLSRHSAGEIDVTDIIPILDQTVFWVVRGYESGTAEPKPVARVTSRGRAPRPSRATTR</sequence>
<dbReference type="PANTHER" id="PTHR30055:SF234">
    <property type="entry name" value="HTH-TYPE TRANSCRIPTIONAL REGULATOR BETI"/>
    <property type="match status" value="1"/>
</dbReference>
<evidence type="ECO:0000313" key="8">
    <source>
        <dbReference type="Proteomes" id="UP000192366"/>
    </source>
</evidence>
<dbReference type="AlphaFoldDB" id="A0A1W9Z106"/>
<evidence type="ECO:0000256" key="4">
    <source>
        <dbReference type="PROSITE-ProRule" id="PRU00335"/>
    </source>
</evidence>
<organism evidence="7 8">
    <name type="scientific">Mycolicibacterium bacteremicum</name>
    <name type="common">Mycobacterium bacteremicum</name>
    <dbReference type="NCBI Taxonomy" id="564198"/>
    <lineage>
        <taxon>Bacteria</taxon>
        <taxon>Bacillati</taxon>
        <taxon>Actinomycetota</taxon>
        <taxon>Actinomycetes</taxon>
        <taxon>Mycobacteriales</taxon>
        <taxon>Mycobacteriaceae</taxon>
        <taxon>Mycolicibacterium</taxon>
    </lineage>
</organism>
<comment type="caution">
    <text evidence="7">The sequence shown here is derived from an EMBL/GenBank/DDBJ whole genome shotgun (WGS) entry which is preliminary data.</text>
</comment>
<dbReference type="STRING" id="564198.BST17_06475"/>
<dbReference type="GO" id="GO:0000976">
    <property type="term" value="F:transcription cis-regulatory region binding"/>
    <property type="evidence" value="ECO:0007669"/>
    <property type="project" value="TreeGrafter"/>
</dbReference>
<dbReference type="Gene3D" id="1.10.357.10">
    <property type="entry name" value="Tetracycline Repressor, domain 2"/>
    <property type="match status" value="1"/>
</dbReference>
<keyword evidence="3" id="KW-0804">Transcription</keyword>
<dbReference type="InterPro" id="IPR041642">
    <property type="entry name" value="KstR_C"/>
</dbReference>
<dbReference type="GO" id="GO:0003700">
    <property type="term" value="F:DNA-binding transcription factor activity"/>
    <property type="evidence" value="ECO:0007669"/>
    <property type="project" value="TreeGrafter"/>
</dbReference>
<dbReference type="Pfam" id="PF00440">
    <property type="entry name" value="TetR_N"/>
    <property type="match status" value="1"/>
</dbReference>
<gene>
    <name evidence="7" type="ORF">BST17_06475</name>
</gene>
<name>A0A1W9Z106_MYCBA</name>
<dbReference type="PRINTS" id="PR00455">
    <property type="entry name" value="HTHTETR"/>
</dbReference>
<evidence type="ECO:0000256" key="5">
    <source>
        <dbReference type="SAM" id="MobiDB-lite"/>
    </source>
</evidence>
<evidence type="ECO:0000259" key="6">
    <source>
        <dbReference type="PROSITE" id="PS50977"/>
    </source>
</evidence>
<protein>
    <submittedName>
        <fullName evidence="7">TetR family transcriptional regulator</fullName>
    </submittedName>
</protein>
<feature type="DNA-binding region" description="H-T-H motif" evidence="4">
    <location>
        <begin position="32"/>
        <end position="51"/>
    </location>
</feature>
<keyword evidence="1" id="KW-0805">Transcription regulation</keyword>
<accession>A0A1W9Z106</accession>
<dbReference type="InterPro" id="IPR001647">
    <property type="entry name" value="HTH_TetR"/>
</dbReference>
<dbReference type="SUPFAM" id="SSF46689">
    <property type="entry name" value="Homeodomain-like"/>
    <property type="match status" value="1"/>
</dbReference>
<dbReference type="InterPro" id="IPR050109">
    <property type="entry name" value="HTH-type_TetR-like_transc_reg"/>
</dbReference>
<feature type="region of interest" description="Disordered" evidence="5">
    <location>
        <begin position="196"/>
        <end position="217"/>
    </location>
</feature>
<dbReference type="EMBL" id="MVHJ01000004">
    <property type="protein sequence ID" value="ORA05985.1"/>
    <property type="molecule type" value="Genomic_DNA"/>
</dbReference>
<evidence type="ECO:0000256" key="1">
    <source>
        <dbReference type="ARBA" id="ARBA00023015"/>
    </source>
</evidence>